<sequence length="148" mass="16830">MKNKNLIAVVLTVLGTFTVFAQDIDPNTVPTNLRQSFEQHYPQASDVEWELDGQSYKVEFDHNRLEHEIWYATDGKATRAEHEITEADLPQAITSVIARNYVGYKVDSVEKTTVNGSTTYDVELEKGWNDEKDVVFNESGKVLSEMID</sequence>
<evidence type="ECO:0000313" key="4">
    <source>
        <dbReference type="Proteomes" id="UP000199462"/>
    </source>
</evidence>
<evidence type="ECO:0000256" key="1">
    <source>
        <dbReference type="SAM" id="SignalP"/>
    </source>
</evidence>
<keyword evidence="1" id="KW-0732">Signal</keyword>
<dbReference type="Proteomes" id="UP000199462">
    <property type="component" value="Unassembled WGS sequence"/>
</dbReference>
<dbReference type="SUPFAM" id="SSF160574">
    <property type="entry name" value="BT0923-like"/>
    <property type="match status" value="1"/>
</dbReference>
<dbReference type="EMBL" id="FOYX01000001">
    <property type="protein sequence ID" value="SFR57353.1"/>
    <property type="molecule type" value="Genomic_DNA"/>
</dbReference>
<feature type="domain" description="Putative beta-lactamase-inhibitor-like PepSY-like" evidence="2">
    <location>
        <begin position="55"/>
        <end position="143"/>
    </location>
</feature>
<dbReference type="InterPro" id="IPR021533">
    <property type="entry name" value="PepSY-like"/>
</dbReference>
<protein>
    <submittedName>
        <fullName evidence="3">Putative beta-lactamase-inhibitor-like, PepSY-like</fullName>
    </submittedName>
</protein>
<keyword evidence="4" id="KW-1185">Reference proteome</keyword>
<evidence type="ECO:0000313" key="3">
    <source>
        <dbReference type="EMBL" id="SFR57353.1"/>
    </source>
</evidence>
<dbReference type="RefSeq" id="WP_091901456.1">
    <property type="nucleotide sequence ID" value="NZ_FOYX01000001.1"/>
</dbReference>
<dbReference type="STRING" id="440514.SAMN04488010_0689"/>
<dbReference type="Pfam" id="PF11396">
    <property type="entry name" value="PepSY_like"/>
    <property type="match status" value="1"/>
</dbReference>
<proteinExistence type="predicted"/>
<dbReference type="Gene3D" id="3.10.450.360">
    <property type="match status" value="1"/>
</dbReference>
<dbReference type="AlphaFoldDB" id="A0A1I6HSF7"/>
<gene>
    <name evidence="3" type="ORF">SAMN04488010_0689</name>
</gene>
<reference evidence="4" key="1">
    <citation type="submission" date="2016-10" db="EMBL/GenBank/DDBJ databases">
        <authorList>
            <person name="Varghese N."/>
            <person name="Submissions S."/>
        </authorList>
    </citation>
    <scope>NUCLEOTIDE SEQUENCE [LARGE SCALE GENOMIC DNA]</scope>
    <source>
        <strain evidence="4">DSM 19891</strain>
    </source>
</reference>
<feature type="signal peptide" evidence="1">
    <location>
        <begin position="1"/>
        <end position="21"/>
    </location>
</feature>
<name>A0A1I6HSF7_9FLAO</name>
<accession>A0A1I6HSF7</accession>
<feature type="chain" id="PRO_5011653656" evidence="1">
    <location>
        <begin position="22"/>
        <end position="148"/>
    </location>
</feature>
<evidence type="ECO:0000259" key="2">
    <source>
        <dbReference type="Pfam" id="PF11396"/>
    </source>
</evidence>
<organism evidence="3 4">
    <name type="scientific">Maribacter stanieri</name>
    <dbReference type="NCBI Taxonomy" id="440514"/>
    <lineage>
        <taxon>Bacteria</taxon>
        <taxon>Pseudomonadati</taxon>
        <taxon>Bacteroidota</taxon>
        <taxon>Flavobacteriia</taxon>
        <taxon>Flavobacteriales</taxon>
        <taxon>Flavobacteriaceae</taxon>
        <taxon>Maribacter</taxon>
    </lineage>
</organism>